<protein>
    <submittedName>
        <fullName evidence="3">Helical backbone metal receptor</fullName>
    </submittedName>
</protein>
<proteinExistence type="predicted"/>
<keyword evidence="3" id="KW-0675">Receptor</keyword>
<dbReference type="PANTHER" id="PTHR42860">
    <property type="entry name" value="VITAMIN B12-BINDING PROTEIN"/>
    <property type="match status" value="1"/>
</dbReference>
<dbReference type="SUPFAM" id="SSF53807">
    <property type="entry name" value="Helical backbone' metal receptor"/>
    <property type="match status" value="1"/>
</dbReference>
<dbReference type="PROSITE" id="PS50983">
    <property type="entry name" value="FE_B12_PBP"/>
    <property type="match status" value="1"/>
</dbReference>
<evidence type="ECO:0000259" key="2">
    <source>
        <dbReference type="PROSITE" id="PS50983"/>
    </source>
</evidence>
<dbReference type="Proteomes" id="UP001596388">
    <property type="component" value="Unassembled WGS sequence"/>
</dbReference>
<feature type="domain" description="Fe/B12 periplasmic-binding" evidence="2">
    <location>
        <begin position="5"/>
        <end position="259"/>
    </location>
</feature>
<dbReference type="InterPro" id="IPR002491">
    <property type="entry name" value="ABC_transptr_periplasmic_BD"/>
</dbReference>
<name>A0ABD5WX88_9EURY</name>
<comment type="caution">
    <text evidence="3">The sequence shown here is derived from an EMBL/GenBank/DDBJ whole genome shotgun (WGS) entry which is preliminary data.</text>
</comment>
<sequence length="277" mass="28271">MVTDRVVSLAPSATATVGALEAVDVPDADGVATALVGVTNACEAPTGAGDPTVVGGWPNPALDAVERLDPDVVLTCDALQRETVAALRERGLTVANAEPTRLSEVFEYVAAVGRAVDAPAAGERLAASLGQRVARVETAVPDDPSERPVVYAEEWGDPPMAAGNWVPDAVAAAGGRCPFVAPGERSRAVDAAEVADAAPDHAVLHWCGTDREPSATVLADRGWRLDAEVHVVDDALLNQPSPRLVDGIETLAALLHGVAVGGENEAGGGAGGYRSSE</sequence>
<dbReference type="NCBIfam" id="NF038402">
    <property type="entry name" value="TroA_like"/>
    <property type="match status" value="1"/>
</dbReference>
<reference evidence="3 4" key="1">
    <citation type="journal article" date="2019" name="Int. J. Syst. Evol. Microbiol.">
        <title>The Global Catalogue of Microorganisms (GCM) 10K type strain sequencing project: providing services to taxonomists for standard genome sequencing and annotation.</title>
        <authorList>
            <consortium name="The Broad Institute Genomics Platform"/>
            <consortium name="The Broad Institute Genome Sequencing Center for Infectious Disease"/>
            <person name="Wu L."/>
            <person name="Ma J."/>
        </authorList>
    </citation>
    <scope>NUCLEOTIDE SEQUENCE [LARGE SCALE GENOMIC DNA]</scope>
    <source>
        <strain evidence="3 4">DT55</strain>
    </source>
</reference>
<dbReference type="Gene3D" id="3.40.50.1980">
    <property type="entry name" value="Nitrogenase molybdenum iron protein domain"/>
    <property type="match status" value="2"/>
</dbReference>
<dbReference type="PANTHER" id="PTHR42860:SF1">
    <property type="entry name" value="VITAMIN B12-BINDING PROTEIN"/>
    <property type="match status" value="1"/>
</dbReference>
<keyword evidence="4" id="KW-1185">Reference proteome</keyword>
<dbReference type="InterPro" id="IPR054828">
    <property type="entry name" value="Vit_B12_bind_prot"/>
</dbReference>
<gene>
    <name evidence="3" type="ORF">ACFQKD_12850</name>
</gene>
<dbReference type="InterPro" id="IPR051030">
    <property type="entry name" value="Vitamin_B12-ABC_binding"/>
</dbReference>
<dbReference type="GeneID" id="79270885"/>
<keyword evidence="1" id="KW-0732">Signal</keyword>
<accession>A0ABD5WX88</accession>
<organism evidence="3 4">
    <name type="scientific">Halobaculum marinum</name>
    <dbReference type="NCBI Taxonomy" id="3031996"/>
    <lineage>
        <taxon>Archaea</taxon>
        <taxon>Methanobacteriati</taxon>
        <taxon>Methanobacteriota</taxon>
        <taxon>Stenosarchaea group</taxon>
        <taxon>Halobacteria</taxon>
        <taxon>Halobacteriales</taxon>
        <taxon>Haloferacaceae</taxon>
        <taxon>Halobaculum</taxon>
    </lineage>
</organism>
<dbReference type="Pfam" id="PF01497">
    <property type="entry name" value="Peripla_BP_2"/>
    <property type="match status" value="1"/>
</dbReference>
<evidence type="ECO:0000256" key="1">
    <source>
        <dbReference type="ARBA" id="ARBA00022729"/>
    </source>
</evidence>
<evidence type="ECO:0000313" key="3">
    <source>
        <dbReference type="EMBL" id="MFC7098192.1"/>
    </source>
</evidence>
<dbReference type="EMBL" id="JBHTAG010000003">
    <property type="protein sequence ID" value="MFC7098192.1"/>
    <property type="molecule type" value="Genomic_DNA"/>
</dbReference>
<dbReference type="RefSeq" id="WP_276237305.1">
    <property type="nucleotide sequence ID" value="NZ_CP119989.1"/>
</dbReference>
<dbReference type="AlphaFoldDB" id="A0ABD5WX88"/>
<evidence type="ECO:0000313" key="4">
    <source>
        <dbReference type="Proteomes" id="UP001596388"/>
    </source>
</evidence>